<feature type="domain" description="Ferritin-like diiron" evidence="1">
    <location>
        <begin position="1"/>
        <end position="61"/>
    </location>
</feature>
<dbReference type="SUPFAM" id="SSF47240">
    <property type="entry name" value="Ferritin-like"/>
    <property type="match status" value="1"/>
</dbReference>
<accession>A0A183EYH2</accession>
<evidence type="ECO:0000259" key="1">
    <source>
        <dbReference type="PROSITE" id="PS50905"/>
    </source>
</evidence>
<reference evidence="2" key="1">
    <citation type="submission" date="2016-06" db="UniProtKB">
        <authorList>
            <consortium name="WormBaseParasite"/>
        </authorList>
    </citation>
    <scope>IDENTIFICATION</scope>
</reference>
<evidence type="ECO:0000313" key="2">
    <source>
        <dbReference type="WBParaSite" id="GPUH_0002604301-mRNA-1"/>
    </source>
</evidence>
<dbReference type="WBParaSite" id="GPUH_0002604301-mRNA-1">
    <property type="protein sequence ID" value="GPUH_0002604301-mRNA-1"/>
    <property type="gene ID" value="GPUH_0002604301"/>
</dbReference>
<dbReference type="InterPro" id="IPR008331">
    <property type="entry name" value="Ferritin_DPS_dom"/>
</dbReference>
<dbReference type="InterPro" id="IPR009040">
    <property type="entry name" value="Ferritin-like_diiron"/>
</dbReference>
<name>A0A183EYH2_9BILA</name>
<proteinExistence type="predicted"/>
<sequence length="61" mass="7115">LKKQSDDEREHAMGLMKFQNTRGGRIVLRDIKSFLEEISTFSSFAFLQYSWGCLTVMIRPT</sequence>
<dbReference type="PROSITE" id="PS50905">
    <property type="entry name" value="FERRITIN_LIKE"/>
    <property type="match status" value="1"/>
</dbReference>
<dbReference type="AlphaFoldDB" id="A0A183EYH2"/>
<organism evidence="2">
    <name type="scientific">Gongylonema pulchrum</name>
    <dbReference type="NCBI Taxonomy" id="637853"/>
    <lineage>
        <taxon>Eukaryota</taxon>
        <taxon>Metazoa</taxon>
        <taxon>Ecdysozoa</taxon>
        <taxon>Nematoda</taxon>
        <taxon>Chromadorea</taxon>
        <taxon>Rhabditida</taxon>
        <taxon>Spirurina</taxon>
        <taxon>Spiruromorpha</taxon>
        <taxon>Spiruroidea</taxon>
        <taxon>Gongylonematidae</taxon>
        <taxon>Gongylonema</taxon>
    </lineage>
</organism>
<dbReference type="InterPro" id="IPR012347">
    <property type="entry name" value="Ferritin-like"/>
</dbReference>
<protein>
    <submittedName>
        <fullName evidence="2">Ferritin-like diiron domain-containing protein</fullName>
    </submittedName>
</protein>
<dbReference type="Gene3D" id="1.20.1260.10">
    <property type="match status" value="1"/>
</dbReference>
<dbReference type="InterPro" id="IPR009078">
    <property type="entry name" value="Ferritin-like_SF"/>
</dbReference>
<dbReference type="Pfam" id="PF00210">
    <property type="entry name" value="Ferritin"/>
    <property type="match status" value="1"/>
</dbReference>